<dbReference type="Proteomes" id="UP000287547">
    <property type="component" value="Unassembled WGS sequence"/>
</dbReference>
<keyword evidence="1" id="KW-0732">Signal</keyword>
<gene>
    <name evidence="2" type="ORF">DMH04_13800</name>
</gene>
<protein>
    <submittedName>
        <fullName evidence="2">Uncharacterized protein</fullName>
    </submittedName>
</protein>
<dbReference type="AlphaFoldDB" id="A0A428ZDY2"/>
<feature type="signal peptide" evidence="1">
    <location>
        <begin position="1"/>
        <end position="30"/>
    </location>
</feature>
<evidence type="ECO:0000256" key="1">
    <source>
        <dbReference type="SAM" id="SignalP"/>
    </source>
</evidence>
<feature type="chain" id="PRO_5019031862" evidence="1">
    <location>
        <begin position="31"/>
        <end position="70"/>
    </location>
</feature>
<evidence type="ECO:0000313" key="3">
    <source>
        <dbReference type="Proteomes" id="UP000287547"/>
    </source>
</evidence>
<organism evidence="2 3">
    <name type="scientific">Kibdelosporangium aridum</name>
    <dbReference type="NCBI Taxonomy" id="2030"/>
    <lineage>
        <taxon>Bacteria</taxon>
        <taxon>Bacillati</taxon>
        <taxon>Actinomycetota</taxon>
        <taxon>Actinomycetes</taxon>
        <taxon>Pseudonocardiales</taxon>
        <taxon>Pseudonocardiaceae</taxon>
        <taxon>Kibdelosporangium</taxon>
    </lineage>
</organism>
<dbReference type="EMBL" id="QHKI01000009">
    <property type="protein sequence ID" value="RSM86245.1"/>
    <property type="molecule type" value="Genomic_DNA"/>
</dbReference>
<dbReference type="InterPro" id="IPR006311">
    <property type="entry name" value="TAT_signal"/>
</dbReference>
<evidence type="ECO:0000313" key="2">
    <source>
        <dbReference type="EMBL" id="RSM86245.1"/>
    </source>
</evidence>
<dbReference type="Pfam" id="PF19882">
    <property type="entry name" value="DUF6355"/>
    <property type="match status" value="1"/>
</dbReference>
<proteinExistence type="predicted"/>
<name>A0A428ZDY2_KIBAR</name>
<dbReference type="PROSITE" id="PS51318">
    <property type="entry name" value="TAT"/>
    <property type="match status" value="1"/>
</dbReference>
<reference evidence="2 3" key="1">
    <citation type="submission" date="2018-05" db="EMBL/GenBank/DDBJ databases">
        <title>Evolution of GPA BGCs.</title>
        <authorList>
            <person name="Waglechner N."/>
            <person name="Wright G.D."/>
        </authorList>
    </citation>
    <scope>NUCLEOTIDE SEQUENCE [LARGE SCALE GENOMIC DNA]</scope>
    <source>
        <strain evidence="2 3">A82846</strain>
    </source>
</reference>
<comment type="caution">
    <text evidence="2">The sequence shown here is derived from an EMBL/GenBank/DDBJ whole genome shotgun (WGS) entry which is preliminary data.</text>
</comment>
<dbReference type="InterPro" id="IPR045935">
    <property type="entry name" value="DUF6355"/>
</dbReference>
<accession>A0A428ZDY2</accession>
<sequence length="70" mass="7645">MCRSILSVRKMLTAAAAVAGTLAFVAPAQAATAAPERVCGFWEDHQYAFYNHCGDSRILIRINQHGGRRP</sequence>